<sequence length="110" mass="12483">MLKGIDIILYEKTKTGEDAFHAPIYTETPVTVHNVLVGEPATEDIVNDLQLYGRRLAYTLALPKGDANDWHNVTVEFFGQKFRTYGDVVQGIENLIPLCWNKKVKVEKYG</sequence>
<organism evidence="1">
    <name type="scientific">Siphoviridae sp. ctQkH10</name>
    <dbReference type="NCBI Taxonomy" id="2825494"/>
    <lineage>
        <taxon>Viruses</taxon>
        <taxon>Duplodnaviria</taxon>
        <taxon>Heunggongvirae</taxon>
        <taxon>Uroviricota</taxon>
        <taxon>Caudoviricetes</taxon>
    </lineage>
</organism>
<evidence type="ECO:0000313" key="1">
    <source>
        <dbReference type="EMBL" id="DAE01780.1"/>
    </source>
</evidence>
<reference evidence="1" key="1">
    <citation type="journal article" date="2021" name="Proc. Natl. Acad. Sci. U.S.A.">
        <title>A Catalog of Tens of Thousands of Viruses from Human Metagenomes Reveals Hidden Associations with Chronic Diseases.</title>
        <authorList>
            <person name="Tisza M.J."/>
            <person name="Buck C.B."/>
        </authorList>
    </citation>
    <scope>NUCLEOTIDE SEQUENCE</scope>
    <source>
        <strain evidence="1">CtQkH10</strain>
    </source>
</reference>
<proteinExistence type="predicted"/>
<dbReference type="EMBL" id="BK015331">
    <property type="protein sequence ID" value="DAE01780.1"/>
    <property type="molecule type" value="Genomic_DNA"/>
</dbReference>
<name>A0A8S5P6G8_9CAUD</name>
<protein>
    <submittedName>
        <fullName evidence="1">Minor capsid protein</fullName>
    </submittedName>
</protein>
<accession>A0A8S5P6G8</accession>